<evidence type="ECO:0000256" key="3">
    <source>
        <dbReference type="ARBA" id="ARBA00022448"/>
    </source>
</evidence>
<feature type="transmembrane region" description="Helical" evidence="11">
    <location>
        <begin position="877"/>
        <end position="900"/>
    </location>
</feature>
<evidence type="ECO:0000256" key="7">
    <source>
        <dbReference type="ARBA" id="ARBA00022840"/>
    </source>
</evidence>
<reference evidence="14 15" key="1">
    <citation type="journal article" date="2015" name="Genome Biol. Evol.">
        <title>Comparative Genomics of a Bacterivorous Green Alga Reveals Evolutionary Causalities and Consequences of Phago-Mixotrophic Mode of Nutrition.</title>
        <authorList>
            <person name="Burns J.A."/>
            <person name="Paasch A."/>
            <person name="Narechania A."/>
            <person name="Kim E."/>
        </authorList>
    </citation>
    <scope>NUCLEOTIDE SEQUENCE [LARGE SCALE GENOMIC DNA]</scope>
    <source>
        <strain evidence="14 15">PLY_AMNH</strain>
    </source>
</reference>
<comment type="similarity">
    <text evidence="2">Belongs to the ABC transporter superfamily. ABCG family. Eye pigment precursor importer (TC 3.A.1.204) subfamily.</text>
</comment>
<keyword evidence="5" id="KW-0547">Nucleotide-binding</keyword>
<dbReference type="Pfam" id="PF00005">
    <property type="entry name" value="ABC_tran"/>
    <property type="match status" value="1"/>
</dbReference>
<keyword evidence="15" id="KW-1185">Reference proteome</keyword>
<gene>
    <name evidence="14" type="ORF">CYMTET_46788</name>
</gene>
<evidence type="ECO:0000259" key="12">
    <source>
        <dbReference type="PROSITE" id="PS50222"/>
    </source>
</evidence>
<feature type="domain" description="EF-hand" evidence="12">
    <location>
        <begin position="710"/>
        <end position="745"/>
    </location>
</feature>
<feature type="transmembrane region" description="Helical" evidence="11">
    <location>
        <begin position="956"/>
        <end position="978"/>
    </location>
</feature>
<dbReference type="SUPFAM" id="SSF52540">
    <property type="entry name" value="P-loop containing nucleoside triphosphate hydrolases"/>
    <property type="match status" value="1"/>
</dbReference>
<dbReference type="Pfam" id="PF13499">
    <property type="entry name" value="EF-hand_7"/>
    <property type="match status" value="1"/>
</dbReference>
<dbReference type="GO" id="GO:0140359">
    <property type="term" value="F:ABC-type transporter activity"/>
    <property type="evidence" value="ECO:0007669"/>
    <property type="project" value="InterPro"/>
</dbReference>
<dbReference type="InterPro" id="IPR043926">
    <property type="entry name" value="ABCG_dom"/>
</dbReference>
<dbReference type="GO" id="GO:0016020">
    <property type="term" value="C:membrane"/>
    <property type="evidence" value="ECO:0007669"/>
    <property type="project" value="UniProtKB-SubCell"/>
</dbReference>
<dbReference type="InterPro" id="IPR011992">
    <property type="entry name" value="EF-hand-dom_pair"/>
</dbReference>
<evidence type="ECO:0000256" key="2">
    <source>
        <dbReference type="ARBA" id="ARBA00005814"/>
    </source>
</evidence>
<sequence length="1266" mass="139095">MARSSHRCLLEKKTVVPIVSSFLLPPLTFSFLRQKLPKFSLLLLFLLQEVGPAHAYSCCEVYEGVSELKNGTRFGLEFSSYRANSSVARCSAGEQCMPCQDRDGATYPKNECNEANSCPEQGYNGVCLPCPLGSLCPEGTVNQNSDSYASLCPDGQVCEQEVQSISYRDGALSYKYLYYVNECPVGHICPAGTFAVDDDATGCQSYVVESLQEELPNEELTSDEPSGYYCPEGLSGFEDLISVPSNRMQECAAGSYCPNTSLSLVCPDGHYCKKRVAEPVKCRYKDSCEGEGNQKSGADIITIISYIVALFIFAILIVGVDIYFRRKSFLQAEDLNQQSKVLSLKASFIEKVLQGIDLDDLKSTPNGFERCPDPINIKFRELSLKVGNTKVLNEVCGTYSAGRMVAVMGPSGCGKSTLLNTLCGKALYGTVGGQIFINGTEAEVKNLASVMGFVPQDDTVYGDLTVLENIQYSGDLRLPRDCSEAKKGELVQGVVEVLQLSKIQNSVVGDVEKRGISGGQKKRVNIGVEMVTDPYILFLDEPTSGLGATDTLVVMKALHAVARTQRSIVSVIHQPRYQVFMLFHDIHLLYPGGYDVFFGKASLAEAYFNALGFFVPSGENPADYFLDLISGTIAHPTTADFVADDLCHMWQTNTKDEGLEMFLESATAPSEVDGAEEDSTRLRSMSSTVSRARTRISTHESSEDSPVLTQILERVGTWFDSADVSGDGYLSYEELSEVFISSGIAESQTEVATMIADVDKDGSGAVDIHEFRMMFKREIEKMTEQPDEAKAKVKTQQTARASLMMSAGLSQLWEVPHRTKTSILYQFYILLQRSATQKFRSYAEVITNIITLMVCGLLVGVLLSSDHQPFDPEDPKLPLMMALVTSIVGTLSAVSSLSVFGRDKVMFIRENESGMSSLAFFLAKIALDSLENIWQPLFFLGISYSFIQPQMSAGNMAAILCVTSYTASGIGILSSLVLSKGNMTLVTVLVSLVIGIFMNGTIGLYFTNVKKNDLDWLWACSYSRWANEALLVAELKEASKEPYQDLLARETLMYYGYFPRSQTESEWKVDNPTSMEKEQSFQEYFDDAVNISYKSLMIIAIVLRLLAFMTLAIVPTIVRLIDYIRLRIVLYVSEVTKEQLATMKEHMQSLTTNLTGEVTSDSRRPASAAEAPSKANVRNKFQDMLASPVSASELARKMQEAQTLRGTEMAALGSHTATPAPEGEVAVDSIVQSASNEPTNQRAAMDMMPEKVNMSPFVNTGGDLAM</sequence>
<dbReference type="GO" id="GO:0005509">
    <property type="term" value="F:calcium ion binding"/>
    <property type="evidence" value="ECO:0007669"/>
    <property type="project" value="InterPro"/>
</dbReference>
<dbReference type="AlphaFoldDB" id="A0AAE0BVI9"/>
<comment type="caution">
    <text evidence="14">The sequence shown here is derived from an EMBL/GenBank/DDBJ whole genome shotgun (WGS) entry which is preliminary data.</text>
</comment>
<keyword evidence="7" id="KW-0067">ATP-binding</keyword>
<dbReference type="EMBL" id="LGRX02032766">
    <property type="protein sequence ID" value="KAK3243566.1"/>
    <property type="molecule type" value="Genomic_DNA"/>
</dbReference>
<dbReference type="Proteomes" id="UP001190700">
    <property type="component" value="Unassembled WGS sequence"/>
</dbReference>
<keyword evidence="6" id="KW-0106">Calcium</keyword>
<evidence type="ECO:0000256" key="9">
    <source>
        <dbReference type="ARBA" id="ARBA00023136"/>
    </source>
</evidence>
<dbReference type="InterPro" id="IPR027417">
    <property type="entry name" value="P-loop_NTPase"/>
</dbReference>
<evidence type="ECO:0000256" key="6">
    <source>
        <dbReference type="ARBA" id="ARBA00022837"/>
    </source>
</evidence>
<evidence type="ECO:0000256" key="8">
    <source>
        <dbReference type="ARBA" id="ARBA00022989"/>
    </source>
</evidence>
<dbReference type="InterPro" id="IPR050352">
    <property type="entry name" value="ABCG_transporters"/>
</dbReference>
<dbReference type="PROSITE" id="PS50893">
    <property type="entry name" value="ABC_TRANSPORTER_2"/>
    <property type="match status" value="1"/>
</dbReference>
<accession>A0AAE0BVI9</accession>
<dbReference type="InterPro" id="IPR003439">
    <property type="entry name" value="ABC_transporter-like_ATP-bd"/>
</dbReference>
<proteinExistence type="inferred from homology"/>
<keyword evidence="3" id="KW-0813">Transport</keyword>
<evidence type="ECO:0000256" key="11">
    <source>
        <dbReference type="SAM" id="Phobius"/>
    </source>
</evidence>
<feature type="transmembrane region" description="Helical" evidence="11">
    <location>
        <begin position="985"/>
        <end position="1006"/>
    </location>
</feature>
<organism evidence="14 15">
    <name type="scientific">Cymbomonas tetramitiformis</name>
    <dbReference type="NCBI Taxonomy" id="36881"/>
    <lineage>
        <taxon>Eukaryota</taxon>
        <taxon>Viridiplantae</taxon>
        <taxon>Chlorophyta</taxon>
        <taxon>Pyramimonadophyceae</taxon>
        <taxon>Pyramimonadales</taxon>
        <taxon>Pyramimonadaceae</taxon>
        <taxon>Cymbomonas</taxon>
    </lineage>
</organism>
<protein>
    <recommendedName>
        <fullName evidence="16">Calmodulin</fullName>
    </recommendedName>
</protein>
<evidence type="ECO:0000313" key="14">
    <source>
        <dbReference type="EMBL" id="KAK3243566.1"/>
    </source>
</evidence>
<feature type="transmembrane region" description="Helical" evidence="11">
    <location>
        <begin position="921"/>
        <end position="944"/>
    </location>
</feature>
<dbReference type="PANTHER" id="PTHR48041">
    <property type="entry name" value="ABC TRANSPORTER G FAMILY MEMBER 28"/>
    <property type="match status" value="1"/>
</dbReference>
<dbReference type="Pfam" id="PF19055">
    <property type="entry name" value="ABC2_membrane_7"/>
    <property type="match status" value="2"/>
</dbReference>
<feature type="domain" description="ABC transporter" evidence="13">
    <location>
        <begin position="377"/>
        <end position="616"/>
    </location>
</feature>
<evidence type="ECO:0008006" key="16">
    <source>
        <dbReference type="Google" id="ProtNLM"/>
    </source>
</evidence>
<dbReference type="PROSITE" id="PS00211">
    <property type="entry name" value="ABC_TRANSPORTER_1"/>
    <property type="match status" value="1"/>
</dbReference>
<dbReference type="PANTHER" id="PTHR48041:SF91">
    <property type="entry name" value="ABC TRANSPORTER G FAMILY MEMBER 28"/>
    <property type="match status" value="1"/>
</dbReference>
<dbReference type="GO" id="GO:0016887">
    <property type="term" value="F:ATP hydrolysis activity"/>
    <property type="evidence" value="ECO:0007669"/>
    <property type="project" value="InterPro"/>
</dbReference>
<keyword evidence="4 11" id="KW-0812">Transmembrane</keyword>
<dbReference type="Gene3D" id="1.10.238.10">
    <property type="entry name" value="EF-hand"/>
    <property type="match status" value="1"/>
</dbReference>
<dbReference type="GO" id="GO:0005524">
    <property type="term" value="F:ATP binding"/>
    <property type="evidence" value="ECO:0007669"/>
    <property type="project" value="UniProtKB-KW"/>
</dbReference>
<dbReference type="SMART" id="SM00382">
    <property type="entry name" value="AAA"/>
    <property type="match status" value="1"/>
</dbReference>
<evidence type="ECO:0000256" key="5">
    <source>
        <dbReference type="ARBA" id="ARBA00022741"/>
    </source>
</evidence>
<feature type="transmembrane region" description="Helical" evidence="11">
    <location>
        <begin position="842"/>
        <end position="865"/>
    </location>
</feature>
<dbReference type="InterPro" id="IPR017871">
    <property type="entry name" value="ABC_transporter-like_CS"/>
</dbReference>
<name>A0AAE0BVI9_9CHLO</name>
<evidence type="ECO:0000256" key="10">
    <source>
        <dbReference type="SAM" id="MobiDB-lite"/>
    </source>
</evidence>
<feature type="transmembrane region" description="Helical" evidence="11">
    <location>
        <begin position="1096"/>
        <end position="1118"/>
    </location>
</feature>
<feature type="transmembrane region" description="Helical" evidence="11">
    <location>
        <begin position="303"/>
        <end position="324"/>
    </location>
</feature>
<evidence type="ECO:0000259" key="13">
    <source>
        <dbReference type="PROSITE" id="PS50893"/>
    </source>
</evidence>
<dbReference type="PROSITE" id="PS50222">
    <property type="entry name" value="EF_HAND_2"/>
    <property type="match status" value="2"/>
</dbReference>
<dbReference type="InterPro" id="IPR018247">
    <property type="entry name" value="EF_Hand_1_Ca_BS"/>
</dbReference>
<dbReference type="InterPro" id="IPR003593">
    <property type="entry name" value="AAA+_ATPase"/>
</dbReference>
<dbReference type="SUPFAM" id="SSF47473">
    <property type="entry name" value="EF-hand"/>
    <property type="match status" value="1"/>
</dbReference>
<dbReference type="CDD" id="cd00051">
    <property type="entry name" value="EFh"/>
    <property type="match status" value="1"/>
</dbReference>
<evidence type="ECO:0000313" key="15">
    <source>
        <dbReference type="Proteomes" id="UP001190700"/>
    </source>
</evidence>
<keyword evidence="8 11" id="KW-1133">Transmembrane helix</keyword>
<dbReference type="SMART" id="SM00054">
    <property type="entry name" value="EFh"/>
    <property type="match status" value="2"/>
</dbReference>
<evidence type="ECO:0000256" key="4">
    <source>
        <dbReference type="ARBA" id="ARBA00022692"/>
    </source>
</evidence>
<feature type="region of interest" description="Disordered" evidence="10">
    <location>
        <begin position="1153"/>
        <end position="1174"/>
    </location>
</feature>
<dbReference type="Gene3D" id="3.40.50.300">
    <property type="entry name" value="P-loop containing nucleotide triphosphate hydrolases"/>
    <property type="match status" value="1"/>
</dbReference>
<dbReference type="InterPro" id="IPR002048">
    <property type="entry name" value="EF_hand_dom"/>
</dbReference>
<dbReference type="PROSITE" id="PS00018">
    <property type="entry name" value="EF_HAND_1"/>
    <property type="match status" value="2"/>
</dbReference>
<keyword evidence="9 11" id="KW-0472">Membrane</keyword>
<evidence type="ECO:0000256" key="1">
    <source>
        <dbReference type="ARBA" id="ARBA00004141"/>
    </source>
</evidence>
<comment type="subcellular location">
    <subcellularLocation>
        <location evidence="1">Membrane</location>
        <topology evidence="1">Multi-pass membrane protein</topology>
    </subcellularLocation>
</comment>
<feature type="domain" description="EF-hand" evidence="12">
    <location>
        <begin position="746"/>
        <end position="781"/>
    </location>
</feature>
<dbReference type="FunFam" id="3.40.50.300:FF:000367">
    <property type="entry name" value="ABC transporter G family member 24"/>
    <property type="match status" value="1"/>
</dbReference>